<dbReference type="EMBL" id="LT608328">
    <property type="protein sequence ID" value="SCM57717.1"/>
    <property type="molecule type" value="Genomic_DNA"/>
</dbReference>
<evidence type="ECO:0000313" key="2">
    <source>
        <dbReference type="EMBL" id="SCM57717.1"/>
    </source>
</evidence>
<feature type="transmembrane region" description="Helical" evidence="1">
    <location>
        <begin position="7"/>
        <end position="26"/>
    </location>
</feature>
<keyword evidence="3" id="KW-1185">Reference proteome</keyword>
<gene>
    <name evidence="2" type="ORF">ING2E5A_1476</name>
</gene>
<keyword evidence="1" id="KW-0812">Transmembrane</keyword>
<keyword evidence="1" id="KW-0472">Membrane</keyword>
<protein>
    <submittedName>
        <fullName evidence="2">Uncharacterized protein</fullName>
    </submittedName>
</protein>
<proteinExistence type="predicted"/>
<dbReference type="RefSeq" id="WP_071136816.1">
    <property type="nucleotide sequence ID" value="NZ_DUQN01000058.1"/>
</dbReference>
<accession>A0A1G4G6Y7</accession>
<keyword evidence="1" id="KW-1133">Transmembrane helix</keyword>
<organism evidence="2 3">
    <name type="scientific">Petrimonas mucosa</name>
    <dbReference type="NCBI Taxonomy" id="1642646"/>
    <lineage>
        <taxon>Bacteria</taxon>
        <taxon>Pseudomonadati</taxon>
        <taxon>Bacteroidota</taxon>
        <taxon>Bacteroidia</taxon>
        <taxon>Bacteroidales</taxon>
        <taxon>Dysgonomonadaceae</taxon>
        <taxon>Petrimonas</taxon>
    </lineage>
</organism>
<dbReference type="AlphaFoldDB" id="A0A1G4G6Y7"/>
<sequence>MKELARYSGVIVMIVGVLTLAIPFFNGTTNNTNLLIGLILVIEGFLGYLYVNNMKKGSIVSNIVWAVILLVIPYFLFTALKNMAYSKDEFALYN</sequence>
<dbReference type="Proteomes" id="UP000178485">
    <property type="component" value="Chromosome i"/>
</dbReference>
<dbReference type="KEGG" id="pmuc:ING2E5A_1476"/>
<name>A0A1G4G6Y7_9BACT</name>
<evidence type="ECO:0000313" key="3">
    <source>
        <dbReference type="Proteomes" id="UP000178485"/>
    </source>
</evidence>
<reference evidence="2 3" key="1">
    <citation type="submission" date="2016-08" db="EMBL/GenBank/DDBJ databases">
        <authorList>
            <person name="Seilhamer J.J."/>
        </authorList>
    </citation>
    <scope>NUCLEOTIDE SEQUENCE [LARGE SCALE GENOMIC DNA]</scope>
    <source>
        <strain evidence="2">ING2-E5A</strain>
    </source>
</reference>
<feature type="transmembrane region" description="Helical" evidence="1">
    <location>
        <begin position="32"/>
        <end position="51"/>
    </location>
</feature>
<evidence type="ECO:0000256" key="1">
    <source>
        <dbReference type="SAM" id="Phobius"/>
    </source>
</evidence>
<feature type="transmembrane region" description="Helical" evidence="1">
    <location>
        <begin position="63"/>
        <end position="80"/>
    </location>
</feature>